<evidence type="ECO:0000256" key="1">
    <source>
        <dbReference type="SAM" id="Phobius"/>
    </source>
</evidence>
<keyword evidence="1" id="KW-1133">Transmembrane helix</keyword>
<feature type="transmembrane region" description="Helical" evidence="1">
    <location>
        <begin position="81"/>
        <end position="105"/>
    </location>
</feature>
<dbReference type="EMBL" id="JARK01000168">
    <property type="protein sequence ID" value="EYC41465.1"/>
    <property type="molecule type" value="Genomic_DNA"/>
</dbReference>
<reference evidence="3" key="1">
    <citation type="journal article" date="2015" name="Nat. Genet.">
        <title>The genome and transcriptome of the zoonotic hookworm Ancylostoma ceylanicum identify infection-specific gene families.</title>
        <authorList>
            <person name="Schwarz E.M."/>
            <person name="Hu Y."/>
            <person name="Antoshechkin I."/>
            <person name="Miller M.M."/>
            <person name="Sternberg P.W."/>
            <person name="Aroian R.V."/>
        </authorList>
    </citation>
    <scope>NUCLEOTIDE SEQUENCE</scope>
    <source>
        <strain evidence="3">HY135</strain>
    </source>
</reference>
<evidence type="ECO:0000313" key="2">
    <source>
        <dbReference type="EMBL" id="EYC41465.1"/>
    </source>
</evidence>
<dbReference type="AlphaFoldDB" id="A0A016WP80"/>
<protein>
    <submittedName>
        <fullName evidence="2">Uncharacterized protein</fullName>
    </submittedName>
</protein>
<sequence>MQSPCVSAQERRAAVRPLSTAVWSSLYATGSFAAFFGLRYHIIEVSSDIEGILLATRFLRREPLPEFFEARSLERYGIKNYRFVGTSTVSVFYIGIRVLFAFFSYPSERTLC</sequence>
<proteinExistence type="predicted"/>
<accession>A0A016WP80</accession>
<dbReference type="Proteomes" id="UP000024635">
    <property type="component" value="Unassembled WGS sequence"/>
</dbReference>
<name>A0A016WP80_9BILA</name>
<evidence type="ECO:0000313" key="3">
    <source>
        <dbReference type="Proteomes" id="UP000024635"/>
    </source>
</evidence>
<organism evidence="2 3">
    <name type="scientific">Ancylostoma ceylanicum</name>
    <dbReference type="NCBI Taxonomy" id="53326"/>
    <lineage>
        <taxon>Eukaryota</taxon>
        <taxon>Metazoa</taxon>
        <taxon>Ecdysozoa</taxon>
        <taxon>Nematoda</taxon>
        <taxon>Chromadorea</taxon>
        <taxon>Rhabditida</taxon>
        <taxon>Rhabditina</taxon>
        <taxon>Rhabditomorpha</taxon>
        <taxon>Strongyloidea</taxon>
        <taxon>Ancylostomatidae</taxon>
        <taxon>Ancylostomatinae</taxon>
        <taxon>Ancylostoma</taxon>
    </lineage>
</organism>
<keyword evidence="1" id="KW-0472">Membrane</keyword>
<comment type="caution">
    <text evidence="2">The sequence shown here is derived from an EMBL/GenBank/DDBJ whole genome shotgun (WGS) entry which is preliminary data.</text>
</comment>
<keyword evidence="1" id="KW-0812">Transmembrane</keyword>
<gene>
    <name evidence="2" type="primary">Acey_s0568.g54</name>
    <name evidence="2" type="ORF">Y032_0568g54</name>
</gene>
<feature type="transmembrane region" description="Helical" evidence="1">
    <location>
        <begin position="20"/>
        <end position="38"/>
    </location>
</feature>
<keyword evidence="3" id="KW-1185">Reference proteome</keyword>